<dbReference type="AlphaFoldDB" id="A0A1I2I041"/>
<dbReference type="OrthoDB" id="9795345at2"/>
<evidence type="ECO:0000259" key="2">
    <source>
        <dbReference type="Pfam" id="PF07879"/>
    </source>
</evidence>
<accession>A0A1I2I041</accession>
<feature type="domain" description="PHA accumulation regulator DNA-binding N-terminal" evidence="2">
    <location>
        <begin position="4"/>
        <end position="60"/>
    </location>
</feature>
<evidence type="ECO:0000313" key="3">
    <source>
        <dbReference type="EMBL" id="SFF35058.1"/>
    </source>
</evidence>
<gene>
    <name evidence="3" type="ORF">SAMN02745121_08314</name>
</gene>
<proteinExistence type="predicted"/>
<reference evidence="4" key="1">
    <citation type="submission" date="2016-10" db="EMBL/GenBank/DDBJ databases">
        <authorList>
            <person name="Varghese N."/>
            <person name="Submissions S."/>
        </authorList>
    </citation>
    <scope>NUCLEOTIDE SEQUENCE [LARGE SCALE GENOMIC DNA]</scope>
    <source>
        <strain evidence="4">ATCC 25963</strain>
    </source>
</reference>
<dbReference type="InterPro" id="IPR012909">
    <property type="entry name" value="PHA_DNA-bd_N"/>
</dbReference>
<sequence>MLQVKKYGNRRLYDTEGSRYVTLEEIAERVRMGEDLKVVDAKSGQDLTQVTLAQIILESRGAARLLPVSLLKQLVRMRDDALAEFFGRYIAWALEVYLQLKGGARAVVPWNPLADLAMPGILKRWFGGGAPAAGEPAPPPFPDEPPPEPAGMSDELAALRRELAELRRTVEDGRPPRKGRRSAT</sequence>
<dbReference type="EMBL" id="FOMX01000051">
    <property type="protein sequence ID" value="SFF35058.1"/>
    <property type="molecule type" value="Genomic_DNA"/>
</dbReference>
<feature type="region of interest" description="Disordered" evidence="1">
    <location>
        <begin position="132"/>
        <end position="155"/>
    </location>
</feature>
<dbReference type="STRING" id="54.SAMN02745121_08314"/>
<dbReference type="Proteomes" id="UP000199400">
    <property type="component" value="Unassembled WGS sequence"/>
</dbReference>
<keyword evidence="4" id="KW-1185">Reference proteome</keyword>
<evidence type="ECO:0000256" key="1">
    <source>
        <dbReference type="SAM" id="MobiDB-lite"/>
    </source>
</evidence>
<feature type="compositionally biased region" description="Pro residues" evidence="1">
    <location>
        <begin position="136"/>
        <end position="149"/>
    </location>
</feature>
<name>A0A1I2I041_9BACT</name>
<evidence type="ECO:0000313" key="4">
    <source>
        <dbReference type="Proteomes" id="UP000199400"/>
    </source>
</evidence>
<protein>
    <submittedName>
        <fullName evidence="3">Polyhydroxyalkanoate synthesis repressor PhaR</fullName>
    </submittedName>
</protein>
<dbReference type="Pfam" id="PF07879">
    <property type="entry name" value="PHB_acc_N"/>
    <property type="match status" value="1"/>
</dbReference>
<dbReference type="RefSeq" id="WP_096325508.1">
    <property type="nucleotide sequence ID" value="NZ_FOMX01000051.1"/>
</dbReference>
<organism evidence="3 4">
    <name type="scientific">Nannocystis exedens</name>
    <dbReference type="NCBI Taxonomy" id="54"/>
    <lineage>
        <taxon>Bacteria</taxon>
        <taxon>Pseudomonadati</taxon>
        <taxon>Myxococcota</taxon>
        <taxon>Polyangia</taxon>
        <taxon>Nannocystales</taxon>
        <taxon>Nannocystaceae</taxon>
        <taxon>Nannocystis</taxon>
    </lineage>
</organism>